<reference evidence="3" key="1">
    <citation type="submission" date="2016-07" db="EMBL/GenBank/DDBJ databases">
        <title>Microvirga ossetica sp. nov. a new species of rhizobia isolated from root nodules of the legume species Vicia alpestris Steven originated from North Ossetia region in the Caucasus.</title>
        <authorList>
            <person name="Safronova V.I."/>
            <person name="Kuznetsova I.G."/>
            <person name="Sazanova A.L."/>
            <person name="Belimov A."/>
            <person name="Andronov E."/>
            <person name="Osledkin Y.S."/>
            <person name="Onishchuk O.P."/>
            <person name="Kurchak O.N."/>
            <person name="Shaposhnikov A.I."/>
            <person name="Willems A."/>
            <person name="Tikhonovich I.A."/>
        </authorList>
    </citation>
    <scope>NUCLEOTIDE SEQUENCE [LARGE SCALE GENOMIC DNA]</scope>
    <source>
        <strain evidence="3">V5/3M</strain>
        <plasmid evidence="3">unnamed3</plasmid>
    </source>
</reference>
<dbReference type="SUPFAM" id="SSF56655">
    <property type="entry name" value="Carbohydrate phosphatase"/>
    <property type="match status" value="1"/>
</dbReference>
<evidence type="ECO:0000313" key="3">
    <source>
        <dbReference type="EMBL" id="ANY83607.1"/>
    </source>
</evidence>
<accession>A0A1B2EUH4</accession>
<dbReference type="KEGG" id="moc:BB934_35720"/>
<feature type="binding site" evidence="2">
    <location>
        <position position="94"/>
    </location>
    <ligand>
        <name>Mg(2+)</name>
        <dbReference type="ChEBI" id="CHEBI:18420"/>
        <label>1</label>
        <note>catalytic</note>
    </ligand>
</feature>
<evidence type="ECO:0000256" key="1">
    <source>
        <dbReference type="ARBA" id="ARBA00009759"/>
    </source>
</evidence>
<dbReference type="InterPro" id="IPR000760">
    <property type="entry name" value="Inositol_monophosphatase-like"/>
</dbReference>
<evidence type="ECO:0000256" key="2">
    <source>
        <dbReference type="PIRSR" id="PIRSR600760-2"/>
    </source>
</evidence>
<sequence>MHSGLINEVSAVLRHASAEAVLPRFQKLHAGQVEEKTPGEVVTIADREAERIIAPRLMSLLPGSRVVGEEAAAETPALMNELDEGDVWLVDPLDGTANFVAGSPEFSVMVALLRHGQTVAAWLLDPVSDQLAVASLGAGAFINGTRVQTESSFPSVASCRGAVLTRFLPEPMKERVTANSSRFSAILPGARCSGVDYPAVATGNQNFVMFWRLLPWDHAPGALLVSEAGGWVARLDGSRYHPSDQQPGLLAAQNREVWDTVRKELLDT</sequence>
<dbReference type="Gene3D" id="3.40.190.80">
    <property type="match status" value="1"/>
</dbReference>
<organism evidence="3">
    <name type="scientific">Microvirga ossetica</name>
    <dbReference type="NCBI Taxonomy" id="1882682"/>
    <lineage>
        <taxon>Bacteria</taxon>
        <taxon>Pseudomonadati</taxon>
        <taxon>Pseudomonadota</taxon>
        <taxon>Alphaproteobacteria</taxon>
        <taxon>Hyphomicrobiales</taxon>
        <taxon>Methylobacteriaceae</taxon>
        <taxon>Microvirga</taxon>
    </lineage>
</organism>
<dbReference type="OrthoDB" id="9785695at2"/>
<dbReference type="PRINTS" id="PR00377">
    <property type="entry name" value="IMPHPHTASES"/>
</dbReference>
<comment type="similarity">
    <text evidence="1">Belongs to the inositol monophosphatase superfamily.</text>
</comment>
<feature type="binding site" evidence="2">
    <location>
        <position position="93"/>
    </location>
    <ligand>
        <name>Mg(2+)</name>
        <dbReference type="ChEBI" id="CHEBI:18420"/>
        <label>2</label>
    </ligand>
</feature>
<dbReference type="PANTHER" id="PTHR20854:SF4">
    <property type="entry name" value="INOSITOL-1-MONOPHOSPHATASE-RELATED"/>
    <property type="match status" value="1"/>
</dbReference>
<keyword evidence="3" id="KW-0614">Plasmid</keyword>
<gene>
    <name evidence="3" type="ORF">BB934_35720</name>
</gene>
<dbReference type="CDD" id="cd01637">
    <property type="entry name" value="IMPase_like"/>
    <property type="match status" value="1"/>
</dbReference>
<feature type="binding site" evidence="2">
    <location>
        <position position="69"/>
    </location>
    <ligand>
        <name>Mg(2+)</name>
        <dbReference type="ChEBI" id="CHEBI:18420"/>
        <label>1</label>
        <note>catalytic</note>
    </ligand>
</feature>
<dbReference type="GO" id="GO:0046872">
    <property type="term" value="F:metal ion binding"/>
    <property type="evidence" value="ECO:0007669"/>
    <property type="project" value="UniProtKB-KW"/>
</dbReference>
<protein>
    <submittedName>
        <fullName evidence="3">Inositol monophosphatase</fullName>
    </submittedName>
</protein>
<dbReference type="GO" id="GO:0007165">
    <property type="term" value="P:signal transduction"/>
    <property type="evidence" value="ECO:0007669"/>
    <property type="project" value="TreeGrafter"/>
</dbReference>
<dbReference type="Gene3D" id="3.30.540.10">
    <property type="entry name" value="Fructose-1,6-Bisphosphatase, subunit A, domain 1"/>
    <property type="match status" value="1"/>
</dbReference>
<dbReference type="EMBL" id="CP016618">
    <property type="protein sequence ID" value="ANY83607.1"/>
    <property type="molecule type" value="Genomic_DNA"/>
</dbReference>
<dbReference type="PANTHER" id="PTHR20854">
    <property type="entry name" value="INOSITOL MONOPHOSPHATASE"/>
    <property type="match status" value="1"/>
</dbReference>
<dbReference type="GO" id="GO:0006020">
    <property type="term" value="P:inositol metabolic process"/>
    <property type="evidence" value="ECO:0007669"/>
    <property type="project" value="TreeGrafter"/>
</dbReference>
<dbReference type="Pfam" id="PF00459">
    <property type="entry name" value="Inositol_P"/>
    <property type="match status" value="1"/>
</dbReference>
<keyword evidence="2" id="KW-0479">Metal-binding</keyword>
<keyword evidence="2" id="KW-0460">Magnesium</keyword>
<feature type="binding site" evidence="2">
    <location>
        <position position="217"/>
    </location>
    <ligand>
        <name>Mg(2+)</name>
        <dbReference type="ChEBI" id="CHEBI:18420"/>
        <label>1</label>
        <note>catalytic</note>
    </ligand>
</feature>
<comment type="cofactor">
    <cofactor evidence="2">
        <name>Mg(2+)</name>
        <dbReference type="ChEBI" id="CHEBI:18420"/>
    </cofactor>
</comment>
<name>A0A1B2EUH4_9HYPH</name>
<dbReference type="GO" id="GO:0008934">
    <property type="term" value="F:inositol monophosphate 1-phosphatase activity"/>
    <property type="evidence" value="ECO:0007669"/>
    <property type="project" value="TreeGrafter"/>
</dbReference>
<dbReference type="AlphaFoldDB" id="A0A1B2EUH4"/>
<geneLocation type="plasmid" evidence="3">
    <name>unnamed3</name>
</geneLocation>
<proteinExistence type="inferred from homology"/>
<feature type="binding site" evidence="2">
    <location>
        <position position="91"/>
    </location>
    <ligand>
        <name>Mg(2+)</name>
        <dbReference type="ChEBI" id="CHEBI:18420"/>
        <label>1</label>
        <note>catalytic</note>
    </ligand>
</feature>